<dbReference type="InterPro" id="IPR003447">
    <property type="entry name" value="FEMABX"/>
</dbReference>
<dbReference type="SUPFAM" id="SSF55729">
    <property type="entry name" value="Acyl-CoA N-acyltransferases (Nat)"/>
    <property type="match status" value="1"/>
</dbReference>
<evidence type="ECO:0000256" key="7">
    <source>
        <dbReference type="ARBA" id="ARBA00023316"/>
    </source>
</evidence>
<feature type="domain" description="BioF2-like acetyltransferase" evidence="12">
    <location>
        <begin position="138"/>
        <end position="271"/>
    </location>
</feature>
<evidence type="ECO:0000256" key="10">
    <source>
        <dbReference type="ARBA" id="ARBA00042933"/>
    </source>
</evidence>
<organism evidence="13 14">
    <name type="scientific">Salinicoccus sesuvii</name>
    <dbReference type="NCBI Taxonomy" id="868281"/>
    <lineage>
        <taxon>Bacteria</taxon>
        <taxon>Bacillati</taxon>
        <taxon>Bacillota</taxon>
        <taxon>Bacilli</taxon>
        <taxon>Bacillales</taxon>
        <taxon>Staphylococcaceae</taxon>
        <taxon>Salinicoccus</taxon>
    </lineage>
</organism>
<dbReference type="PROSITE" id="PS51191">
    <property type="entry name" value="FEMABX"/>
    <property type="match status" value="1"/>
</dbReference>
<dbReference type="PANTHER" id="PTHR36174:SF1">
    <property type="entry name" value="LIPID II:GLYCINE GLYCYLTRANSFERASE"/>
    <property type="match status" value="1"/>
</dbReference>
<dbReference type="PANTHER" id="PTHR36174">
    <property type="entry name" value="LIPID II:GLYCINE GLYCYLTRANSFERASE"/>
    <property type="match status" value="1"/>
</dbReference>
<gene>
    <name evidence="13" type="ORF">ACFOEO_10915</name>
</gene>
<keyword evidence="3 13" id="KW-0808">Transferase</keyword>
<dbReference type="EC" id="2.3.2.16" evidence="8"/>
<keyword evidence="7" id="KW-0961">Cell wall biogenesis/degradation</keyword>
<proteinExistence type="inferred from homology"/>
<dbReference type="GO" id="GO:0016746">
    <property type="term" value="F:acyltransferase activity"/>
    <property type="evidence" value="ECO:0007669"/>
    <property type="project" value="UniProtKB-KW"/>
</dbReference>
<evidence type="ECO:0000313" key="14">
    <source>
        <dbReference type="Proteomes" id="UP001595637"/>
    </source>
</evidence>
<comment type="similarity">
    <text evidence="2">Belongs to the FemABX family.</text>
</comment>
<dbReference type="Pfam" id="PF13480">
    <property type="entry name" value="Acetyltransf_6"/>
    <property type="match status" value="1"/>
</dbReference>
<dbReference type="RefSeq" id="WP_380655574.1">
    <property type="nucleotide sequence ID" value="NZ_JBHRVQ010000001.1"/>
</dbReference>
<evidence type="ECO:0000256" key="2">
    <source>
        <dbReference type="ARBA" id="ARBA00009943"/>
    </source>
</evidence>
<comment type="catalytic activity">
    <reaction evidence="11">
        <text>beta-D-GlcNAc-(1-&gt;4)-Mur2Ac(oyl-L-Ala-D-isoglutaminyl-L-Lys-D-Ala-D-Ala)-di-trans,octa-cis-undecaprenyl diphosphate + glycyl-tRNA(Gly) = beta-D-GlcNAc-(1-&gt;4)-Mur2Ac(oyl-L-Ala-D-isoglutaminyl-L-Lys-(N(6)-Gly)-D-Ala-D-Ala)-di-trans,octa-cis-undecaprenyl diphosphate + tRNA(Gly) + H(+)</text>
        <dbReference type="Rhea" id="RHEA:30435"/>
        <dbReference type="Rhea" id="RHEA-COMP:9664"/>
        <dbReference type="Rhea" id="RHEA-COMP:9683"/>
        <dbReference type="ChEBI" id="CHEBI:15378"/>
        <dbReference type="ChEBI" id="CHEBI:62233"/>
        <dbReference type="ChEBI" id="CHEBI:62234"/>
        <dbReference type="ChEBI" id="CHEBI:78442"/>
        <dbReference type="ChEBI" id="CHEBI:78522"/>
        <dbReference type="EC" id="2.3.2.16"/>
    </reaction>
</comment>
<dbReference type="EMBL" id="JBHRVQ010000001">
    <property type="protein sequence ID" value="MFC3389086.1"/>
    <property type="molecule type" value="Genomic_DNA"/>
</dbReference>
<evidence type="ECO:0000313" key="13">
    <source>
        <dbReference type="EMBL" id="MFC3389086.1"/>
    </source>
</evidence>
<comment type="caution">
    <text evidence="13">The sequence shown here is derived from an EMBL/GenBank/DDBJ whole genome shotgun (WGS) entry which is preliminary data.</text>
</comment>
<evidence type="ECO:0000256" key="4">
    <source>
        <dbReference type="ARBA" id="ARBA00022960"/>
    </source>
</evidence>
<dbReference type="Gene3D" id="3.40.630.30">
    <property type="match status" value="1"/>
</dbReference>
<keyword evidence="14" id="KW-1185">Reference proteome</keyword>
<accession>A0ABV7N928</accession>
<name>A0ABV7N928_9STAP</name>
<evidence type="ECO:0000256" key="11">
    <source>
        <dbReference type="ARBA" id="ARBA00048654"/>
    </source>
</evidence>
<evidence type="ECO:0000256" key="3">
    <source>
        <dbReference type="ARBA" id="ARBA00022679"/>
    </source>
</evidence>
<dbReference type="InterPro" id="IPR038740">
    <property type="entry name" value="BioF2-like_GNAT_dom"/>
</dbReference>
<protein>
    <recommendedName>
        <fullName evidence="9">Lipid II:glycine glycyltransferase</fullName>
        <ecNumber evidence="8">2.3.2.16</ecNumber>
    </recommendedName>
    <alternativeName>
        <fullName evidence="10">Factor essential for expression of methicillin resistance X</fullName>
    </alternativeName>
</protein>
<evidence type="ECO:0000256" key="6">
    <source>
        <dbReference type="ARBA" id="ARBA00023315"/>
    </source>
</evidence>
<dbReference type="InterPro" id="IPR050644">
    <property type="entry name" value="PG_Glycine_Bridge_Synth"/>
</dbReference>
<keyword evidence="5" id="KW-0573">Peptidoglycan synthesis</keyword>
<evidence type="ECO:0000259" key="12">
    <source>
        <dbReference type="Pfam" id="PF13480"/>
    </source>
</evidence>
<keyword evidence="4" id="KW-0133">Cell shape</keyword>
<evidence type="ECO:0000256" key="9">
    <source>
        <dbReference type="ARBA" id="ARBA00040679"/>
    </source>
</evidence>
<comment type="subcellular location">
    <subcellularLocation>
        <location evidence="1">Cytoplasm</location>
    </subcellularLocation>
</comment>
<keyword evidence="6 13" id="KW-0012">Acyltransferase</keyword>
<sequence>MGQDIYFTKAYAEVNALIEAGEAIFIELDNQYGHITHSAIKREIANEIDGVKYYDLITPYGYGGPIIHRCIDEARLIESYEVALHEYCEANRIVSEFVRFHPLFQNQEAFKDIYDVKYLRQTVGTDLRRFDNTFQSEFSTTARRRIRNLIKEEKYSCVLAKGFDDIEDFISIYKETMDRRHATDFYYFNRNYFYELKRRFRSQLVTTTVYYQGEIIAMGLYFLSGKVVHDHLNGTKAEYLHLSPAYLLKYTMMNWASKNGFDVIHYGGGVSNAQDDSVLKFKKSFAKNTDFEFHIGSRIWNQSVYEVLCRNRDIDSTSGFFPAYRAPVEKIKER</sequence>
<dbReference type="Proteomes" id="UP001595637">
    <property type="component" value="Unassembled WGS sequence"/>
</dbReference>
<evidence type="ECO:0000256" key="8">
    <source>
        <dbReference type="ARBA" id="ARBA00039074"/>
    </source>
</evidence>
<evidence type="ECO:0000256" key="1">
    <source>
        <dbReference type="ARBA" id="ARBA00004496"/>
    </source>
</evidence>
<dbReference type="InterPro" id="IPR016181">
    <property type="entry name" value="Acyl_CoA_acyltransferase"/>
</dbReference>
<reference evidence="14" key="1">
    <citation type="journal article" date="2019" name="Int. J. Syst. Evol. Microbiol.">
        <title>The Global Catalogue of Microorganisms (GCM) 10K type strain sequencing project: providing services to taxonomists for standard genome sequencing and annotation.</title>
        <authorList>
            <consortium name="The Broad Institute Genomics Platform"/>
            <consortium name="The Broad Institute Genome Sequencing Center for Infectious Disease"/>
            <person name="Wu L."/>
            <person name="Ma J."/>
        </authorList>
    </citation>
    <scope>NUCLEOTIDE SEQUENCE [LARGE SCALE GENOMIC DNA]</scope>
    <source>
        <strain evidence="14">CCM 7756</strain>
    </source>
</reference>
<evidence type="ECO:0000256" key="5">
    <source>
        <dbReference type="ARBA" id="ARBA00022984"/>
    </source>
</evidence>